<protein>
    <submittedName>
        <fullName evidence="2">Uncharacterized protein</fullName>
    </submittedName>
</protein>
<reference evidence="2" key="1">
    <citation type="journal article" date="2023" name="Plant J.">
        <title>The genome of the king protea, Protea cynaroides.</title>
        <authorList>
            <person name="Chang J."/>
            <person name="Duong T.A."/>
            <person name="Schoeman C."/>
            <person name="Ma X."/>
            <person name="Roodt D."/>
            <person name="Barker N."/>
            <person name="Li Z."/>
            <person name="Van de Peer Y."/>
            <person name="Mizrachi E."/>
        </authorList>
    </citation>
    <scope>NUCLEOTIDE SEQUENCE</scope>
    <source>
        <tissue evidence="2">Young leaves</tissue>
    </source>
</reference>
<feature type="transmembrane region" description="Helical" evidence="1">
    <location>
        <begin position="187"/>
        <end position="212"/>
    </location>
</feature>
<accession>A0A9Q0H811</accession>
<evidence type="ECO:0000256" key="1">
    <source>
        <dbReference type="SAM" id="Phobius"/>
    </source>
</evidence>
<feature type="transmembrane region" description="Helical" evidence="1">
    <location>
        <begin position="286"/>
        <end position="306"/>
    </location>
</feature>
<evidence type="ECO:0000313" key="2">
    <source>
        <dbReference type="EMBL" id="KAJ4960930.1"/>
    </source>
</evidence>
<keyword evidence="3" id="KW-1185">Reference proteome</keyword>
<feature type="transmembrane region" description="Helical" evidence="1">
    <location>
        <begin position="403"/>
        <end position="423"/>
    </location>
</feature>
<keyword evidence="1" id="KW-0812">Transmembrane</keyword>
<sequence length="424" mass="48340">MAEHLRLETLEPSAHTHLLDLEASQQAQEEENDTDLDQTLQRLETFLCFFGFHQSSQLSFLLSWSTFILLGVAVPVLILELSTCSDCEKYQIFEFELDAIVAQSCLAAVSLGCISYNLRKYGIRDFLFVDRYHGHMRSFSKEYIDKIQGFFRLLVLWILPCFILKTVREVIRITYVHHASGWRSVAILLALLLSWIYLTTISFSACLLFNLVCNLQVIHFDDYAKLLERDSNVSLLIKEHILLRFYLSKISHRLRVYLILVFLVVTASQIVFLFQTTRYRGTNTFINGGDFAVSSIVQVVGIYFCLHGAAKISHRAQSIVSVACQQHALMPCRSTDASNRVGLLPLNVSESDLGSVDSIEFTVNTEYASSMFMYHERQSFVIYLQTNPGGITIFGWIVDRTLITTIFFIELSLVLFVLGKTVVI</sequence>
<dbReference type="Proteomes" id="UP001141806">
    <property type="component" value="Unassembled WGS sequence"/>
</dbReference>
<name>A0A9Q0H811_9MAGN</name>
<comment type="caution">
    <text evidence="2">The sequence shown here is derived from an EMBL/GenBank/DDBJ whole genome shotgun (WGS) entry which is preliminary data.</text>
</comment>
<dbReference type="PANTHER" id="PTHR31963:SF2">
    <property type="entry name" value="ZINC FINGER CONSTANS-LIKE PROTEIN (DUF3537)"/>
    <property type="match status" value="1"/>
</dbReference>
<feature type="transmembrane region" description="Helical" evidence="1">
    <location>
        <begin position="60"/>
        <end position="79"/>
    </location>
</feature>
<keyword evidence="1" id="KW-0472">Membrane</keyword>
<proteinExistence type="predicted"/>
<dbReference type="OrthoDB" id="1897957at2759"/>
<dbReference type="InterPro" id="IPR021924">
    <property type="entry name" value="DUF3537"/>
</dbReference>
<dbReference type="AlphaFoldDB" id="A0A9Q0H811"/>
<dbReference type="EMBL" id="JAMYWD010000009">
    <property type="protein sequence ID" value="KAJ4960930.1"/>
    <property type="molecule type" value="Genomic_DNA"/>
</dbReference>
<organism evidence="2 3">
    <name type="scientific">Protea cynaroides</name>
    <dbReference type="NCBI Taxonomy" id="273540"/>
    <lineage>
        <taxon>Eukaryota</taxon>
        <taxon>Viridiplantae</taxon>
        <taxon>Streptophyta</taxon>
        <taxon>Embryophyta</taxon>
        <taxon>Tracheophyta</taxon>
        <taxon>Spermatophyta</taxon>
        <taxon>Magnoliopsida</taxon>
        <taxon>Proteales</taxon>
        <taxon>Proteaceae</taxon>
        <taxon>Protea</taxon>
    </lineage>
</organism>
<feature type="transmembrane region" description="Helical" evidence="1">
    <location>
        <begin position="380"/>
        <end position="397"/>
    </location>
</feature>
<gene>
    <name evidence="2" type="ORF">NE237_020840</name>
</gene>
<evidence type="ECO:0000313" key="3">
    <source>
        <dbReference type="Proteomes" id="UP001141806"/>
    </source>
</evidence>
<dbReference type="PANTHER" id="PTHR31963">
    <property type="entry name" value="RAS GUANINE NUCLEOTIDE EXCHANGE FACTOR K"/>
    <property type="match status" value="1"/>
</dbReference>
<keyword evidence="1" id="KW-1133">Transmembrane helix</keyword>
<dbReference type="Pfam" id="PF12056">
    <property type="entry name" value="DUF3537"/>
    <property type="match status" value="1"/>
</dbReference>
<feature type="transmembrane region" description="Helical" evidence="1">
    <location>
        <begin position="99"/>
        <end position="118"/>
    </location>
</feature>
<feature type="transmembrane region" description="Helical" evidence="1">
    <location>
        <begin position="254"/>
        <end position="274"/>
    </location>
</feature>
<feature type="transmembrane region" description="Helical" evidence="1">
    <location>
        <begin position="149"/>
        <end position="167"/>
    </location>
</feature>